<sequence length="36" mass="3980">MNDLQLDDFKTDENAAMVLLVDDQAMIGEAVRRGLA</sequence>
<proteinExistence type="predicted"/>
<evidence type="ECO:0000313" key="1">
    <source>
        <dbReference type="EMBL" id="HJH19316.1"/>
    </source>
</evidence>
<reference evidence="1" key="1">
    <citation type="journal article" date="2021" name="PeerJ">
        <title>Extensive microbial diversity within the chicken gut microbiome revealed by metagenomics and culture.</title>
        <authorList>
            <person name="Gilroy R."/>
            <person name="Ravi A."/>
            <person name="Getino M."/>
            <person name="Pursley I."/>
            <person name="Horton D.L."/>
            <person name="Alikhan N.F."/>
            <person name="Baker D."/>
            <person name="Gharbi K."/>
            <person name="Hall N."/>
            <person name="Watson M."/>
            <person name="Adriaenssens E.M."/>
            <person name="Foster-Nyarko E."/>
            <person name="Jarju S."/>
            <person name="Secka A."/>
            <person name="Antonio M."/>
            <person name="Oren A."/>
            <person name="Chaudhuri R.R."/>
            <person name="La Ragione R."/>
            <person name="Hildebrand F."/>
            <person name="Pallen M.J."/>
        </authorList>
    </citation>
    <scope>NUCLEOTIDE SEQUENCE</scope>
    <source>
        <strain evidence="1">ChiSjej2B20-17149</strain>
    </source>
</reference>
<dbReference type="Proteomes" id="UP000752172">
    <property type="component" value="Unassembled WGS sequence"/>
</dbReference>
<organism evidence="1 2">
    <name type="scientific">Pseudomonas lactis</name>
    <dbReference type="NCBI Taxonomy" id="1615674"/>
    <lineage>
        <taxon>Bacteria</taxon>
        <taxon>Pseudomonadati</taxon>
        <taxon>Pseudomonadota</taxon>
        <taxon>Gammaproteobacteria</taxon>
        <taxon>Pseudomonadales</taxon>
        <taxon>Pseudomonadaceae</taxon>
        <taxon>Pseudomonas</taxon>
    </lineage>
</organism>
<gene>
    <name evidence="1" type="ORF">K8W20_11445</name>
</gene>
<name>A0A921NIH9_9PSED</name>
<reference evidence="1" key="2">
    <citation type="submission" date="2021-09" db="EMBL/GenBank/DDBJ databases">
        <authorList>
            <person name="Gilroy R."/>
        </authorList>
    </citation>
    <scope>NUCLEOTIDE SEQUENCE</scope>
    <source>
        <strain evidence="1">ChiSjej2B20-17149</strain>
    </source>
</reference>
<protein>
    <submittedName>
        <fullName evidence="1">Diguanylate cyclase response regulator</fullName>
    </submittedName>
</protein>
<evidence type="ECO:0000313" key="2">
    <source>
        <dbReference type="Proteomes" id="UP000752172"/>
    </source>
</evidence>
<comment type="caution">
    <text evidence="1">The sequence shown here is derived from an EMBL/GenBank/DDBJ whole genome shotgun (WGS) entry which is preliminary data.</text>
</comment>
<accession>A0A921NIH9</accession>
<feature type="non-terminal residue" evidence="1">
    <location>
        <position position="36"/>
    </location>
</feature>
<dbReference type="EMBL" id="DYTS01000207">
    <property type="protein sequence ID" value="HJH19316.1"/>
    <property type="molecule type" value="Genomic_DNA"/>
</dbReference>
<dbReference type="AlphaFoldDB" id="A0A921NIH9"/>